<name>A0A6M3LE46_9ZZZZ</name>
<protein>
    <submittedName>
        <fullName evidence="1">Uncharacterized protein</fullName>
    </submittedName>
</protein>
<proteinExistence type="predicted"/>
<reference evidence="1" key="1">
    <citation type="submission" date="2020-03" db="EMBL/GenBank/DDBJ databases">
        <title>The deep terrestrial virosphere.</title>
        <authorList>
            <person name="Holmfeldt K."/>
            <person name="Nilsson E."/>
            <person name="Simone D."/>
            <person name="Lopez-Fernandez M."/>
            <person name="Wu X."/>
            <person name="de Brujin I."/>
            <person name="Lundin D."/>
            <person name="Andersson A."/>
            <person name="Bertilsson S."/>
            <person name="Dopson M."/>
        </authorList>
    </citation>
    <scope>NUCLEOTIDE SEQUENCE</scope>
    <source>
        <strain evidence="1">MM415B03362</strain>
    </source>
</reference>
<sequence length="122" mass="14146">MKNKKETVVVSITFNDEEELIIVTARNKIQAMAFIQFVSPPEALIKDVTDYTENETDLEIDVTSILEELFLIAEDAEILSDDIEVIRSKSIRNSIMKLYLESNALKENIENIRELLVWRKEK</sequence>
<gene>
    <name evidence="1" type="ORF">MM415B03362_0015</name>
</gene>
<organism evidence="1">
    <name type="scientific">viral metagenome</name>
    <dbReference type="NCBI Taxonomy" id="1070528"/>
    <lineage>
        <taxon>unclassified sequences</taxon>
        <taxon>metagenomes</taxon>
        <taxon>organismal metagenomes</taxon>
    </lineage>
</organism>
<accession>A0A6M3LE46</accession>
<dbReference type="AlphaFoldDB" id="A0A6M3LE46"/>
<dbReference type="EMBL" id="MT142988">
    <property type="protein sequence ID" value="QJA91451.1"/>
    <property type="molecule type" value="Genomic_DNA"/>
</dbReference>
<evidence type="ECO:0000313" key="1">
    <source>
        <dbReference type="EMBL" id="QJA91451.1"/>
    </source>
</evidence>